<dbReference type="Gene3D" id="3.40.1190.10">
    <property type="entry name" value="Mur-like, catalytic domain"/>
    <property type="match status" value="1"/>
</dbReference>
<comment type="pathway">
    <text evidence="3">Cofactor biosynthesis; tetrahydrofolylpolyglutamate biosynthesis.</text>
</comment>
<dbReference type="Pfam" id="PF08245">
    <property type="entry name" value="Mur_ligase_M"/>
    <property type="match status" value="1"/>
</dbReference>
<evidence type="ECO:0000256" key="12">
    <source>
        <dbReference type="ARBA" id="ARBA00022840"/>
    </source>
</evidence>
<evidence type="ECO:0000256" key="14">
    <source>
        <dbReference type="ARBA" id="ARBA00022909"/>
    </source>
</evidence>
<reference evidence="21 22" key="1">
    <citation type="journal article" date="2017" name="Int. J. Syst. Evol. Microbiol.">
        <title>Bacillus notoginsengisoli sp. nov., a novel bacterium isolated from the rhizosphere of Panax notoginseng.</title>
        <authorList>
            <person name="Zhang M.Y."/>
            <person name="Cheng J."/>
            <person name="Cai Y."/>
            <person name="Zhang T.Y."/>
            <person name="Wu Y.Y."/>
            <person name="Manikprabhu D."/>
            <person name="Li W.J."/>
            <person name="Zhang Y.X."/>
        </authorList>
    </citation>
    <scope>NUCLEOTIDE SEQUENCE [LARGE SCALE GENOMIC DNA]</scope>
    <source>
        <strain evidence="21 22">JCM 30743</strain>
    </source>
</reference>
<evidence type="ECO:0000256" key="9">
    <source>
        <dbReference type="ARBA" id="ARBA00022598"/>
    </source>
</evidence>
<organism evidence="21 22">
    <name type="scientific">Neobacillus notoginsengisoli</name>
    <dbReference type="NCBI Taxonomy" id="1578198"/>
    <lineage>
        <taxon>Bacteria</taxon>
        <taxon>Bacillati</taxon>
        <taxon>Bacillota</taxon>
        <taxon>Bacilli</taxon>
        <taxon>Bacillales</taxon>
        <taxon>Bacillaceae</taxon>
        <taxon>Neobacillus</taxon>
    </lineage>
</organism>
<dbReference type="PROSITE" id="PS01011">
    <property type="entry name" value="FOLYLPOLYGLU_SYNT_1"/>
    <property type="match status" value="1"/>
</dbReference>
<dbReference type="InterPro" id="IPR036565">
    <property type="entry name" value="Mur-like_cat_sf"/>
</dbReference>
<dbReference type="Pfam" id="PF02875">
    <property type="entry name" value="Mur_ligase_C"/>
    <property type="match status" value="1"/>
</dbReference>
<evidence type="ECO:0000256" key="16">
    <source>
        <dbReference type="ARBA" id="ARBA00047493"/>
    </source>
</evidence>
<dbReference type="OrthoDB" id="9809356at2"/>
<dbReference type="SUPFAM" id="SSF53244">
    <property type="entry name" value="MurD-like peptide ligases, peptide-binding domain"/>
    <property type="match status" value="1"/>
</dbReference>
<comment type="catalytic activity">
    <reaction evidence="16">
        <text>(6S)-5,6,7,8-tetrahydrofolyl-(gamma-L-Glu)(n) + L-glutamate + ATP = (6S)-5,6,7,8-tetrahydrofolyl-(gamma-L-Glu)(n+1) + ADP + phosphate + H(+)</text>
        <dbReference type="Rhea" id="RHEA:10580"/>
        <dbReference type="Rhea" id="RHEA-COMP:14738"/>
        <dbReference type="Rhea" id="RHEA-COMP:14740"/>
        <dbReference type="ChEBI" id="CHEBI:15378"/>
        <dbReference type="ChEBI" id="CHEBI:29985"/>
        <dbReference type="ChEBI" id="CHEBI:30616"/>
        <dbReference type="ChEBI" id="CHEBI:43474"/>
        <dbReference type="ChEBI" id="CHEBI:141005"/>
        <dbReference type="ChEBI" id="CHEBI:456216"/>
        <dbReference type="EC" id="6.3.2.17"/>
    </reaction>
</comment>
<keyword evidence="12 18" id="KW-0067">ATP-binding</keyword>
<evidence type="ECO:0000256" key="18">
    <source>
        <dbReference type="PIRNR" id="PIRNR001563"/>
    </source>
</evidence>
<keyword evidence="10" id="KW-0479">Metal-binding</keyword>
<keyword evidence="13" id="KW-0460">Magnesium</keyword>
<dbReference type="Proteomes" id="UP000284416">
    <property type="component" value="Unassembled WGS sequence"/>
</dbReference>
<evidence type="ECO:0000256" key="13">
    <source>
        <dbReference type="ARBA" id="ARBA00022842"/>
    </source>
</evidence>
<protein>
    <recommendedName>
        <fullName evidence="8">Dihydrofolate synthase/folylpolyglutamate synthase</fullName>
        <ecNumber evidence="6">6.3.2.12</ecNumber>
        <ecNumber evidence="7">6.3.2.17</ecNumber>
    </recommendedName>
    <alternativeName>
        <fullName evidence="15">Tetrahydrofolylpolyglutamate synthase</fullName>
    </alternativeName>
</protein>
<comment type="catalytic activity">
    <reaction evidence="17">
        <text>7,8-dihydropteroate + L-glutamate + ATP = 7,8-dihydrofolate + ADP + phosphate + H(+)</text>
        <dbReference type="Rhea" id="RHEA:23584"/>
        <dbReference type="ChEBI" id="CHEBI:15378"/>
        <dbReference type="ChEBI" id="CHEBI:17839"/>
        <dbReference type="ChEBI" id="CHEBI:29985"/>
        <dbReference type="ChEBI" id="CHEBI:30616"/>
        <dbReference type="ChEBI" id="CHEBI:43474"/>
        <dbReference type="ChEBI" id="CHEBI:57451"/>
        <dbReference type="ChEBI" id="CHEBI:456216"/>
        <dbReference type="EC" id="6.3.2.12"/>
    </reaction>
</comment>
<dbReference type="GO" id="GO:0008841">
    <property type="term" value="F:dihydrofolate synthase activity"/>
    <property type="evidence" value="ECO:0007669"/>
    <property type="project" value="UniProtKB-EC"/>
</dbReference>
<dbReference type="EC" id="6.3.2.12" evidence="6"/>
<dbReference type="InterPro" id="IPR018109">
    <property type="entry name" value="Folylpolyglutamate_synth_CS"/>
</dbReference>
<dbReference type="GO" id="GO:0004326">
    <property type="term" value="F:tetrahydrofolylpolyglutamate synthase activity"/>
    <property type="evidence" value="ECO:0007669"/>
    <property type="project" value="UniProtKB-EC"/>
</dbReference>
<comment type="caution">
    <text evidence="21">The sequence shown here is derived from an EMBL/GenBank/DDBJ whole genome shotgun (WGS) entry which is preliminary data.</text>
</comment>
<keyword evidence="11 18" id="KW-0547">Nucleotide-binding</keyword>
<evidence type="ECO:0000256" key="5">
    <source>
        <dbReference type="ARBA" id="ARBA00011245"/>
    </source>
</evidence>
<dbReference type="EMBL" id="QWEG01000006">
    <property type="protein sequence ID" value="RHW40839.1"/>
    <property type="molecule type" value="Genomic_DNA"/>
</dbReference>
<comment type="subunit">
    <text evidence="5">Monomer.</text>
</comment>
<feature type="domain" description="Mur ligase central" evidence="20">
    <location>
        <begin position="46"/>
        <end position="273"/>
    </location>
</feature>
<dbReference type="RefSeq" id="WP_118920956.1">
    <property type="nucleotide sequence ID" value="NZ_QWEG01000006.1"/>
</dbReference>
<dbReference type="EC" id="6.3.2.17" evidence="7"/>
<dbReference type="FunFam" id="3.40.1190.10:FF:000004">
    <property type="entry name" value="Dihydrofolate synthase/folylpolyglutamate synthase"/>
    <property type="match status" value="1"/>
</dbReference>
<accession>A0A417YUL2</accession>
<evidence type="ECO:0000256" key="8">
    <source>
        <dbReference type="ARBA" id="ARBA00019357"/>
    </source>
</evidence>
<sequence length="434" mass="47856">MFQTYEDALDWIHGRLRLGIKPGLKRMEWMMERLGNPEKKLKAVHIGGTNGKGSTVTFLRSILETAGYSVGTFTSPYIEYFNERISVNGNPVTDEELVELANKIKPLSDELDKTDLGGPTEFEVITAMSFIYFADVRPVDFAIYEVGLGGRFDSTNILKPLLSVITNVGLDHISILGDTYTEIAFEKAGIIKEGIPVLTATQNSEALAVIREQAADKNARLLELGKEIVVSGHTKTAKGEKFTMSTPYGQFSGLEVSMIGAHQTQNAALAVTAMNYLIEESIVKAGEGEIRKGLKDAFWPGRLEMVSENPVVILDGAHNTEGIESLINELHSRFVDRNIHIVFAALKDKPLGSMISSLEAVADRMSFVSFDFPRAASAEELASLGKKSNSKPAGDWRQFLHKEINNMEEGWILVITGSLYFISEARRHLLGNIL</sequence>
<comment type="cofactor">
    <cofactor evidence="1">
        <name>Mg(2+)</name>
        <dbReference type="ChEBI" id="CHEBI:18420"/>
    </cofactor>
</comment>
<evidence type="ECO:0000256" key="1">
    <source>
        <dbReference type="ARBA" id="ARBA00001946"/>
    </source>
</evidence>
<evidence type="ECO:0000256" key="11">
    <source>
        <dbReference type="ARBA" id="ARBA00022741"/>
    </source>
</evidence>
<dbReference type="PANTHER" id="PTHR11136:SF0">
    <property type="entry name" value="DIHYDROFOLATE SYNTHETASE-RELATED"/>
    <property type="match status" value="1"/>
</dbReference>
<dbReference type="InterPro" id="IPR004101">
    <property type="entry name" value="Mur_ligase_C"/>
</dbReference>
<keyword evidence="9 18" id="KW-0436">Ligase</keyword>
<evidence type="ECO:0000256" key="7">
    <source>
        <dbReference type="ARBA" id="ARBA00013025"/>
    </source>
</evidence>
<dbReference type="InterPro" id="IPR001645">
    <property type="entry name" value="Folylpolyglutamate_synth"/>
</dbReference>
<dbReference type="NCBIfam" id="TIGR01499">
    <property type="entry name" value="folC"/>
    <property type="match status" value="1"/>
</dbReference>
<evidence type="ECO:0000256" key="10">
    <source>
        <dbReference type="ARBA" id="ARBA00022723"/>
    </source>
</evidence>
<gene>
    <name evidence="21" type="ORF">D1B31_10655</name>
</gene>
<dbReference type="PANTHER" id="PTHR11136">
    <property type="entry name" value="FOLYLPOLYGLUTAMATE SYNTHASE-RELATED"/>
    <property type="match status" value="1"/>
</dbReference>
<name>A0A417YUL2_9BACI</name>
<comment type="similarity">
    <text evidence="4 18">Belongs to the folylpolyglutamate synthase family.</text>
</comment>
<dbReference type="InterPro" id="IPR036615">
    <property type="entry name" value="Mur_ligase_C_dom_sf"/>
</dbReference>
<proteinExistence type="inferred from homology"/>
<keyword evidence="22" id="KW-1185">Reference proteome</keyword>
<feature type="domain" description="Mur ligase C-terminal" evidence="19">
    <location>
        <begin position="301"/>
        <end position="418"/>
    </location>
</feature>
<dbReference type="AlphaFoldDB" id="A0A417YUL2"/>
<evidence type="ECO:0000256" key="17">
    <source>
        <dbReference type="ARBA" id="ARBA00049161"/>
    </source>
</evidence>
<dbReference type="GO" id="GO:0005524">
    <property type="term" value="F:ATP binding"/>
    <property type="evidence" value="ECO:0007669"/>
    <property type="project" value="UniProtKB-KW"/>
</dbReference>
<dbReference type="InterPro" id="IPR013221">
    <property type="entry name" value="Mur_ligase_cen"/>
</dbReference>
<evidence type="ECO:0000256" key="3">
    <source>
        <dbReference type="ARBA" id="ARBA00005150"/>
    </source>
</evidence>
<dbReference type="PROSITE" id="PS01012">
    <property type="entry name" value="FOLYLPOLYGLU_SYNT_2"/>
    <property type="match status" value="1"/>
</dbReference>
<dbReference type="SUPFAM" id="SSF53623">
    <property type="entry name" value="MurD-like peptide ligases, catalytic domain"/>
    <property type="match status" value="1"/>
</dbReference>
<evidence type="ECO:0000256" key="15">
    <source>
        <dbReference type="ARBA" id="ARBA00030592"/>
    </source>
</evidence>
<evidence type="ECO:0000313" key="21">
    <source>
        <dbReference type="EMBL" id="RHW40839.1"/>
    </source>
</evidence>
<dbReference type="GO" id="GO:0046872">
    <property type="term" value="F:metal ion binding"/>
    <property type="evidence" value="ECO:0007669"/>
    <property type="project" value="UniProtKB-KW"/>
</dbReference>
<dbReference type="GO" id="GO:0046656">
    <property type="term" value="P:folic acid biosynthetic process"/>
    <property type="evidence" value="ECO:0007669"/>
    <property type="project" value="UniProtKB-KW"/>
</dbReference>
<evidence type="ECO:0000259" key="19">
    <source>
        <dbReference type="Pfam" id="PF02875"/>
    </source>
</evidence>
<dbReference type="PIRSF" id="PIRSF001563">
    <property type="entry name" value="Folylpolyglu_synth"/>
    <property type="match status" value="1"/>
</dbReference>
<evidence type="ECO:0000259" key="20">
    <source>
        <dbReference type="Pfam" id="PF08245"/>
    </source>
</evidence>
<evidence type="ECO:0000256" key="2">
    <source>
        <dbReference type="ARBA" id="ARBA00004799"/>
    </source>
</evidence>
<dbReference type="GO" id="GO:0005737">
    <property type="term" value="C:cytoplasm"/>
    <property type="evidence" value="ECO:0007669"/>
    <property type="project" value="TreeGrafter"/>
</dbReference>
<dbReference type="Gene3D" id="3.90.190.20">
    <property type="entry name" value="Mur ligase, C-terminal domain"/>
    <property type="match status" value="1"/>
</dbReference>
<comment type="pathway">
    <text evidence="2">Cofactor biosynthesis; tetrahydrofolate biosynthesis; 7,8-dihydrofolate from 2-amino-4-hydroxy-6-hydroxymethyl-7,8-dihydropteridine diphosphate and 4-aminobenzoate: step 2/2.</text>
</comment>
<evidence type="ECO:0000256" key="6">
    <source>
        <dbReference type="ARBA" id="ARBA00013023"/>
    </source>
</evidence>
<evidence type="ECO:0000256" key="4">
    <source>
        <dbReference type="ARBA" id="ARBA00008276"/>
    </source>
</evidence>
<keyword evidence="14" id="KW-0289">Folate biosynthesis</keyword>
<evidence type="ECO:0000313" key="22">
    <source>
        <dbReference type="Proteomes" id="UP000284416"/>
    </source>
</evidence>